<dbReference type="RefSeq" id="WP_154530425.1">
    <property type="nucleotide sequence ID" value="NZ_JAQXTV010000096.1"/>
</dbReference>
<keyword evidence="2" id="KW-1185">Reference proteome</keyword>
<accession>A0A7X2MWT3</accession>
<dbReference type="Proteomes" id="UP000460287">
    <property type="component" value="Unassembled WGS sequence"/>
</dbReference>
<protein>
    <submittedName>
        <fullName evidence="1">DUF1292 domain-containing protein</fullName>
    </submittedName>
</protein>
<gene>
    <name evidence="1" type="ORF">FYJ33_03690</name>
</gene>
<name>A0A7X2MWT3_9CLOT</name>
<organism evidence="1 2">
    <name type="scientific">Inconstantimicrobium porci</name>
    <dbReference type="NCBI Taxonomy" id="2652291"/>
    <lineage>
        <taxon>Bacteria</taxon>
        <taxon>Bacillati</taxon>
        <taxon>Bacillota</taxon>
        <taxon>Clostridia</taxon>
        <taxon>Eubacteriales</taxon>
        <taxon>Clostridiaceae</taxon>
        <taxon>Inconstantimicrobium</taxon>
    </lineage>
</organism>
<evidence type="ECO:0000313" key="2">
    <source>
        <dbReference type="Proteomes" id="UP000460287"/>
    </source>
</evidence>
<dbReference type="EMBL" id="VULX01000003">
    <property type="protein sequence ID" value="MSR90538.1"/>
    <property type="molecule type" value="Genomic_DNA"/>
</dbReference>
<dbReference type="AlphaFoldDB" id="A0A7X2MWT3"/>
<sequence>MASDLDFIKSEKDTWGKVYVDICYAYDSVAPFLSEKTLKIRKYINKSDVLKKYIDLLDSSESELSNKKNKLFSMFNGNKYESLLTSYKNDNRETFNQLHQCTKCQCLNCVKECKFNSCSGCRENSFIKQCDKEKLNITVHNNFTLDLTNNNTGRASRYRVLATMQDCEKDKQYIIIENVVDKEDKFILYYYPGISNDDYGEITDPEEFDYIAENYQSI</sequence>
<comment type="caution">
    <text evidence="1">The sequence shown here is derived from an EMBL/GenBank/DDBJ whole genome shotgun (WGS) entry which is preliminary data.</text>
</comment>
<proteinExistence type="predicted"/>
<reference evidence="1 2" key="1">
    <citation type="submission" date="2019-08" db="EMBL/GenBank/DDBJ databases">
        <title>In-depth cultivation of the pig gut microbiome towards novel bacterial diversity and tailored functional studies.</title>
        <authorList>
            <person name="Wylensek D."/>
            <person name="Hitch T.C.A."/>
            <person name="Clavel T."/>
        </authorList>
    </citation>
    <scope>NUCLEOTIDE SEQUENCE [LARGE SCALE GENOMIC DNA]</scope>
    <source>
        <strain evidence="1 2">WCA-383-APC-5B</strain>
    </source>
</reference>
<evidence type="ECO:0000313" key="1">
    <source>
        <dbReference type="EMBL" id="MSR90538.1"/>
    </source>
</evidence>